<name>A0A8X6K8W0_TRICU</name>
<dbReference type="AlphaFoldDB" id="A0A8X6K8W0"/>
<accession>A0A8X6K8W0</accession>
<keyword evidence="2" id="KW-1185">Reference proteome</keyword>
<feature type="non-terminal residue" evidence="1">
    <location>
        <position position="1"/>
    </location>
</feature>
<evidence type="ECO:0000313" key="1">
    <source>
        <dbReference type="EMBL" id="GFQ68885.1"/>
    </source>
</evidence>
<sequence length="102" mass="11372">MTNGVNTSSVTLIDYEKDVVWSLDSRFLGLSADSHSRKLLNNSMLAPCLITPILQPGIHCQQQYTRARPNDTDTADGQNVDFECHVANKAGSEEWNKEAFML</sequence>
<gene>
    <name evidence="1" type="ORF">TNCT_295391</name>
</gene>
<evidence type="ECO:0000313" key="2">
    <source>
        <dbReference type="Proteomes" id="UP000887116"/>
    </source>
</evidence>
<dbReference type="EMBL" id="BMAO01030559">
    <property type="protein sequence ID" value="GFQ68885.1"/>
    <property type="molecule type" value="Genomic_DNA"/>
</dbReference>
<organism evidence="1 2">
    <name type="scientific">Trichonephila clavata</name>
    <name type="common">Joro spider</name>
    <name type="synonym">Nephila clavata</name>
    <dbReference type="NCBI Taxonomy" id="2740835"/>
    <lineage>
        <taxon>Eukaryota</taxon>
        <taxon>Metazoa</taxon>
        <taxon>Ecdysozoa</taxon>
        <taxon>Arthropoda</taxon>
        <taxon>Chelicerata</taxon>
        <taxon>Arachnida</taxon>
        <taxon>Araneae</taxon>
        <taxon>Araneomorphae</taxon>
        <taxon>Entelegynae</taxon>
        <taxon>Araneoidea</taxon>
        <taxon>Nephilidae</taxon>
        <taxon>Trichonephila</taxon>
    </lineage>
</organism>
<protein>
    <submittedName>
        <fullName evidence="1">Uncharacterized protein</fullName>
    </submittedName>
</protein>
<comment type="caution">
    <text evidence="1">The sequence shown here is derived from an EMBL/GenBank/DDBJ whole genome shotgun (WGS) entry which is preliminary data.</text>
</comment>
<dbReference type="OrthoDB" id="10514606at2759"/>
<dbReference type="Proteomes" id="UP000887116">
    <property type="component" value="Unassembled WGS sequence"/>
</dbReference>
<proteinExistence type="predicted"/>
<reference evidence="1" key="1">
    <citation type="submission" date="2020-07" db="EMBL/GenBank/DDBJ databases">
        <title>Multicomponent nature underlies the extraordinary mechanical properties of spider dragline silk.</title>
        <authorList>
            <person name="Kono N."/>
            <person name="Nakamura H."/>
            <person name="Mori M."/>
            <person name="Yoshida Y."/>
            <person name="Ohtoshi R."/>
            <person name="Malay A.D."/>
            <person name="Moran D.A.P."/>
            <person name="Tomita M."/>
            <person name="Numata K."/>
            <person name="Arakawa K."/>
        </authorList>
    </citation>
    <scope>NUCLEOTIDE SEQUENCE</scope>
</reference>